<evidence type="ECO:0000313" key="3">
    <source>
        <dbReference type="EMBL" id="RGB74910.1"/>
    </source>
</evidence>
<dbReference type="Gene3D" id="3.40.50.720">
    <property type="entry name" value="NAD(P)-binding Rossmann-like Domain"/>
    <property type="match status" value="1"/>
</dbReference>
<evidence type="ECO:0000259" key="2">
    <source>
        <dbReference type="PROSITE" id="PS51202"/>
    </source>
</evidence>
<sequence length="217" mass="24090">MQKNIIVLGIGRFGQALSTKLFEKGMYVTAVDKDINKVEKIANNVSSAVQADIAEDVAMKSLGINNYDVAIIATGTDLESSIEATLICKDEGIPEVIAKATSQSHARILKKIGADYIIYPELDTAERLARSLSGTNLIENIQFSNDYSLIEIVAKKKWVGYTVGDLDFRNKYKMNMVGIMRDEEMIMDINHDTRINESDVLILIGSNENANLIERKI</sequence>
<dbReference type="OrthoDB" id="9776294at2"/>
<dbReference type="Proteomes" id="UP000261011">
    <property type="component" value="Unassembled WGS sequence"/>
</dbReference>
<dbReference type="RefSeq" id="WP_117522164.1">
    <property type="nucleotide sequence ID" value="NZ_QVEU01000008.1"/>
</dbReference>
<dbReference type="Gene3D" id="3.30.70.1450">
    <property type="entry name" value="Regulator of K+ conductance, C-terminal domain"/>
    <property type="match status" value="1"/>
</dbReference>
<dbReference type="InterPro" id="IPR036721">
    <property type="entry name" value="RCK_C_sf"/>
</dbReference>
<dbReference type="InterPro" id="IPR050721">
    <property type="entry name" value="Trk_Ktr_HKT_K-transport"/>
</dbReference>
<feature type="domain" description="RCK C-terminal" evidence="2">
    <location>
        <begin position="135"/>
        <end position="217"/>
    </location>
</feature>
<dbReference type="GO" id="GO:0006813">
    <property type="term" value="P:potassium ion transport"/>
    <property type="evidence" value="ECO:0007669"/>
    <property type="project" value="InterPro"/>
</dbReference>
<dbReference type="AlphaFoldDB" id="A0A3E2TG50"/>
<accession>A0A3E2TG50</accession>
<dbReference type="Pfam" id="PF02080">
    <property type="entry name" value="TrkA_C"/>
    <property type="match status" value="1"/>
</dbReference>
<name>A0A3E2TG50_9FIRM</name>
<organism evidence="3 4">
    <name type="scientific">Anaerococcus nagyae</name>
    <dbReference type="NCBI Taxonomy" id="1755241"/>
    <lineage>
        <taxon>Bacteria</taxon>
        <taxon>Bacillati</taxon>
        <taxon>Bacillota</taxon>
        <taxon>Tissierellia</taxon>
        <taxon>Tissierellales</taxon>
        <taxon>Peptoniphilaceae</taxon>
        <taxon>Anaerococcus</taxon>
    </lineage>
</organism>
<gene>
    <name evidence="3" type="ORF">DXA39_07840</name>
</gene>
<dbReference type="SUPFAM" id="SSF51735">
    <property type="entry name" value="NAD(P)-binding Rossmann-fold domains"/>
    <property type="match status" value="1"/>
</dbReference>
<dbReference type="PROSITE" id="PS51201">
    <property type="entry name" value="RCK_N"/>
    <property type="match status" value="1"/>
</dbReference>
<dbReference type="EMBL" id="QVEU01000008">
    <property type="protein sequence ID" value="RGB74910.1"/>
    <property type="molecule type" value="Genomic_DNA"/>
</dbReference>
<evidence type="ECO:0000259" key="1">
    <source>
        <dbReference type="PROSITE" id="PS51201"/>
    </source>
</evidence>
<protein>
    <submittedName>
        <fullName evidence="3">TrkA family potassium uptake protein</fullName>
    </submittedName>
</protein>
<proteinExistence type="predicted"/>
<dbReference type="InterPro" id="IPR003148">
    <property type="entry name" value="RCK_N"/>
</dbReference>
<evidence type="ECO:0000313" key="4">
    <source>
        <dbReference type="Proteomes" id="UP000261011"/>
    </source>
</evidence>
<dbReference type="PROSITE" id="PS51202">
    <property type="entry name" value="RCK_C"/>
    <property type="match status" value="1"/>
</dbReference>
<dbReference type="PANTHER" id="PTHR43833">
    <property type="entry name" value="POTASSIUM CHANNEL PROTEIN 2-RELATED-RELATED"/>
    <property type="match status" value="1"/>
</dbReference>
<dbReference type="InterPro" id="IPR036291">
    <property type="entry name" value="NAD(P)-bd_dom_sf"/>
</dbReference>
<dbReference type="SUPFAM" id="SSF116726">
    <property type="entry name" value="TrkA C-terminal domain-like"/>
    <property type="match status" value="1"/>
</dbReference>
<dbReference type="PANTHER" id="PTHR43833:SF7">
    <property type="entry name" value="KTR SYSTEM POTASSIUM UPTAKE PROTEIN C"/>
    <property type="match status" value="1"/>
</dbReference>
<dbReference type="InterPro" id="IPR006037">
    <property type="entry name" value="RCK_C"/>
</dbReference>
<dbReference type="GO" id="GO:0008324">
    <property type="term" value="F:monoatomic cation transmembrane transporter activity"/>
    <property type="evidence" value="ECO:0007669"/>
    <property type="project" value="InterPro"/>
</dbReference>
<dbReference type="Pfam" id="PF02254">
    <property type="entry name" value="TrkA_N"/>
    <property type="match status" value="1"/>
</dbReference>
<comment type="caution">
    <text evidence="3">The sequence shown here is derived from an EMBL/GenBank/DDBJ whole genome shotgun (WGS) entry which is preliminary data.</text>
</comment>
<reference evidence="3 4" key="1">
    <citation type="submission" date="2018-08" db="EMBL/GenBank/DDBJ databases">
        <title>A genome reference for cultivated species of the human gut microbiota.</title>
        <authorList>
            <person name="Zou Y."/>
            <person name="Xue W."/>
            <person name="Luo G."/>
        </authorList>
    </citation>
    <scope>NUCLEOTIDE SEQUENCE [LARGE SCALE GENOMIC DNA]</scope>
    <source>
        <strain evidence="3 4">OF01-3</strain>
    </source>
</reference>
<keyword evidence="4" id="KW-1185">Reference proteome</keyword>
<feature type="domain" description="RCK N-terminal" evidence="1">
    <location>
        <begin position="2"/>
        <end position="118"/>
    </location>
</feature>